<gene>
    <name evidence="1" type="ORF">CSKR_113832</name>
</gene>
<accession>A0A419PRS4</accession>
<evidence type="ECO:0000313" key="2">
    <source>
        <dbReference type="Proteomes" id="UP000286415"/>
    </source>
</evidence>
<keyword evidence="2" id="KW-1185">Reference proteome</keyword>
<dbReference type="OrthoDB" id="1906282at2759"/>
<reference evidence="1 2" key="1">
    <citation type="journal article" date="2018" name="Biotechnol. Adv.">
        <title>Improved genomic resources and new bioinformatic workflow for the carcinogenic parasite Clonorchis sinensis: Biotechnological implications.</title>
        <authorList>
            <person name="Wang D."/>
            <person name="Korhonen P.K."/>
            <person name="Gasser R.B."/>
            <person name="Young N.D."/>
        </authorList>
    </citation>
    <scope>NUCLEOTIDE SEQUENCE [LARGE SCALE GENOMIC DNA]</scope>
    <source>
        <strain evidence="1">Cs-k2</strain>
    </source>
</reference>
<proteinExistence type="predicted"/>
<dbReference type="AlphaFoldDB" id="A0A419PRS4"/>
<evidence type="ECO:0000313" key="1">
    <source>
        <dbReference type="EMBL" id="KAG5453775.1"/>
    </source>
</evidence>
<protein>
    <submittedName>
        <fullName evidence="1">Uncharacterized protein</fullName>
    </submittedName>
</protein>
<reference evidence="1 2" key="2">
    <citation type="journal article" date="2021" name="Genomics">
        <title>High-quality reference genome for Clonorchis sinensis.</title>
        <authorList>
            <person name="Young N.D."/>
            <person name="Stroehlein A.J."/>
            <person name="Kinkar L."/>
            <person name="Wang T."/>
            <person name="Sohn W.M."/>
            <person name="Chang B.C.H."/>
            <person name="Kaur P."/>
            <person name="Weisz D."/>
            <person name="Dudchenko O."/>
            <person name="Aiden E.L."/>
            <person name="Korhonen P.K."/>
            <person name="Gasser R.B."/>
        </authorList>
    </citation>
    <scope>NUCLEOTIDE SEQUENCE [LARGE SCALE GENOMIC DNA]</scope>
    <source>
        <strain evidence="1">Cs-k2</strain>
    </source>
</reference>
<organism evidence="1 2">
    <name type="scientific">Clonorchis sinensis</name>
    <name type="common">Chinese liver fluke</name>
    <dbReference type="NCBI Taxonomy" id="79923"/>
    <lineage>
        <taxon>Eukaryota</taxon>
        <taxon>Metazoa</taxon>
        <taxon>Spiralia</taxon>
        <taxon>Lophotrochozoa</taxon>
        <taxon>Platyhelminthes</taxon>
        <taxon>Trematoda</taxon>
        <taxon>Digenea</taxon>
        <taxon>Opisthorchiida</taxon>
        <taxon>Opisthorchiata</taxon>
        <taxon>Opisthorchiidae</taxon>
        <taxon>Clonorchis</taxon>
    </lineage>
</organism>
<dbReference type="InParanoid" id="A0A419PRS4"/>
<comment type="caution">
    <text evidence="1">The sequence shown here is derived from an EMBL/GenBank/DDBJ whole genome shotgun (WGS) entry which is preliminary data.</text>
</comment>
<sequence>MLVPSPVSYDSVKLKKGWGETPQWLECEFTDHKVRGSNPTSASRLALSGLGQPGIILALVLPSGGMAVRHRKGATAERFGTELCTTNIAQLLRREPTDQKVRGSNRTPTSRLLPARLEQSGWNSANMLPSGGVTAKHRKIRRERLAIQGCNKKKDNRSTVTPFRCLAVMPSEGSTKTGILPGCPSLDRGGREAGVGFEPRTFRETGLAHCRRRTILAQIVDTKKKQLYCTGSKMDLEDKERESDKASMAPVAHALSREVKQPSTSILLLDTPFQGQLSQKSNPRITKQQLHISTSVASKRERIATEWLRREITSRKVQTHPQHFDCSWPGQATIISALLLHSGGTAARHRNGVTPEQLLLLQRWITQ</sequence>
<name>A0A419PRS4_CLOSI</name>
<dbReference type="EMBL" id="NIRI02000010">
    <property type="protein sequence ID" value="KAG5453775.1"/>
    <property type="molecule type" value="Genomic_DNA"/>
</dbReference>
<dbReference type="Proteomes" id="UP000286415">
    <property type="component" value="Unassembled WGS sequence"/>
</dbReference>